<dbReference type="AlphaFoldDB" id="A0AA38VGM7"/>
<organism evidence="2 3">
    <name type="scientific">Pleurostoma richardsiae</name>
    <dbReference type="NCBI Taxonomy" id="41990"/>
    <lineage>
        <taxon>Eukaryota</taxon>
        <taxon>Fungi</taxon>
        <taxon>Dikarya</taxon>
        <taxon>Ascomycota</taxon>
        <taxon>Pezizomycotina</taxon>
        <taxon>Sordariomycetes</taxon>
        <taxon>Sordariomycetidae</taxon>
        <taxon>Calosphaeriales</taxon>
        <taxon>Pleurostomataceae</taxon>
        <taxon>Pleurostoma</taxon>
    </lineage>
</organism>
<gene>
    <name evidence="2" type="ORF">NKR23_g11631</name>
</gene>
<dbReference type="Proteomes" id="UP001174694">
    <property type="component" value="Unassembled WGS sequence"/>
</dbReference>
<evidence type="ECO:0000313" key="3">
    <source>
        <dbReference type="Proteomes" id="UP001174694"/>
    </source>
</evidence>
<evidence type="ECO:0000313" key="2">
    <source>
        <dbReference type="EMBL" id="KAJ9131652.1"/>
    </source>
</evidence>
<proteinExistence type="predicted"/>
<protein>
    <submittedName>
        <fullName evidence="2">Uncharacterized protein</fullName>
    </submittedName>
</protein>
<accession>A0AA38VGM7</accession>
<feature type="region of interest" description="Disordered" evidence="1">
    <location>
        <begin position="103"/>
        <end position="135"/>
    </location>
</feature>
<sequence>MVPYITLNSASTKETILRLLELDGVQGERLLSDTKRYLADPAHAVQLHGIDEVDYLKKNKLKTMTSFPSKQRQYNWPEDSTQIFLAFTQAVYRIARIERQRKQGLTTTTLMPSPAPSRESTSSPRKRKRSDSAPGLFTKVAPNAVLTYIMNVMRGTDRVIPPIKLNHSDNPEACCFPEVIAHCSTFHAPITVQVNTPGGFETVTESQAWDRAVRAVYDEEIMDGVVRVRIDIHEPVTIE</sequence>
<name>A0AA38VGM7_9PEZI</name>
<keyword evidence="3" id="KW-1185">Reference proteome</keyword>
<dbReference type="EMBL" id="JANBVO010000065">
    <property type="protein sequence ID" value="KAJ9131652.1"/>
    <property type="molecule type" value="Genomic_DNA"/>
</dbReference>
<reference evidence="2" key="1">
    <citation type="submission" date="2022-07" db="EMBL/GenBank/DDBJ databases">
        <title>Fungi with potential for degradation of polypropylene.</title>
        <authorList>
            <person name="Gostincar C."/>
        </authorList>
    </citation>
    <scope>NUCLEOTIDE SEQUENCE</scope>
    <source>
        <strain evidence="2">EXF-13308</strain>
    </source>
</reference>
<comment type="caution">
    <text evidence="2">The sequence shown here is derived from an EMBL/GenBank/DDBJ whole genome shotgun (WGS) entry which is preliminary data.</text>
</comment>
<evidence type="ECO:0000256" key="1">
    <source>
        <dbReference type="SAM" id="MobiDB-lite"/>
    </source>
</evidence>